<dbReference type="GO" id="GO:0008408">
    <property type="term" value="F:3'-5' exonuclease activity"/>
    <property type="evidence" value="ECO:0007669"/>
    <property type="project" value="InterPro"/>
</dbReference>
<evidence type="ECO:0000256" key="3">
    <source>
        <dbReference type="ARBA" id="ARBA00022839"/>
    </source>
</evidence>
<dbReference type="KEGG" id="tper:IWA51_04855"/>
<dbReference type="CDD" id="cd00840">
    <property type="entry name" value="MPP_Mre11_N"/>
    <property type="match status" value="1"/>
</dbReference>
<gene>
    <name evidence="4" type="primary">sbcD</name>
    <name evidence="6" type="ORF">IWA51_04855</name>
</gene>
<dbReference type="InterPro" id="IPR041796">
    <property type="entry name" value="Mre11_N"/>
</dbReference>
<dbReference type="Proteomes" id="UP000595224">
    <property type="component" value="Chromosome"/>
</dbReference>
<keyword evidence="4" id="KW-0255">Endonuclease</keyword>
<dbReference type="SUPFAM" id="SSF56300">
    <property type="entry name" value="Metallo-dependent phosphatases"/>
    <property type="match status" value="1"/>
</dbReference>
<dbReference type="InterPro" id="IPR004593">
    <property type="entry name" value="SbcD"/>
</dbReference>
<dbReference type="EMBL" id="CP064936">
    <property type="protein sequence ID" value="QQA01929.1"/>
    <property type="molecule type" value="Genomic_DNA"/>
</dbReference>
<keyword evidence="1 4" id="KW-0540">Nuclease</keyword>
<keyword evidence="4" id="KW-0233">DNA recombination</keyword>
<dbReference type="InterPro" id="IPR029052">
    <property type="entry name" value="Metallo-depent_PP-like"/>
</dbReference>
<dbReference type="Pfam" id="PF00149">
    <property type="entry name" value="Metallophos"/>
    <property type="match status" value="1"/>
</dbReference>
<dbReference type="RefSeq" id="WP_198443434.1">
    <property type="nucleotide sequence ID" value="NZ_CBCSHE010000004.1"/>
</dbReference>
<keyword evidence="7" id="KW-1185">Reference proteome</keyword>
<keyword evidence="2 4" id="KW-0378">Hydrolase</keyword>
<evidence type="ECO:0000256" key="1">
    <source>
        <dbReference type="ARBA" id="ARBA00022722"/>
    </source>
</evidence>
<dbReference type="GO" id="GO:0006260">
    <property type="term" value="P:DNA replication"/>
    <property type="evidence" value="ECO:0007669"/>
    <property type="project" value="UniProtKB-KW"/>
</dbReference>
<dbReference type="PANTHER" id="PTHR30337:SF0">
    <property type="entry name" value="NUCLEASE SBCCD SUBUNIT D"/>
    <property type="match status" value="1"/>
</dbReference>
<comment type="similarity">
    <text evidence="4">Belongs to the SbcD family.</text>
</comment>
<evidence type="ECO:0000256" key="2">
    <source>
        <dbReference type="ARBA" id="ARBA00022801"/>
    </source>
</evidence>
<reference evidence="6 7" key="1">
    <citation type="submission" date="2020-11" db="EMBL/GenBank/DDBJ databases">
        <title>Treponema Peruensis nv. sp., first commensal Treponema isolated from human feces.</title>
        <authorList>
            <person name="Belkhou C."/>
            <person name="Raes J."/>
        </authorList>
    </citation>
    <scope>NUCLEOTIDE SEQUENCE [LARGE SCALE GENOMIC DNA]</scope>
    <source>
        <strain evidence="6 7">RCC2812</strain>
    </source>
</reference>
<evidence type="ECO:0000313" key="7">
    <source>
        <dbReference type="Proteomes" id="UP000595224"/>
    </source>
</evidence>
<comment type="subunit">
    <text evidence="4">Heterodimer of SbcC and SbcD.</text>
</comment>
<dbReference type="GO" id="GO:0004519">
    <property type="term" value="F:endonuclease activity"/>
    <property type="evidence" value="ECO:0007669"/>
    <property type="project" value="UniProtKB-KW"/>
</dbReference>
<proteinExistence type="inferred from homology"/>
<keyword evidence="4" id="KW-0235">DNA replication</keyword>
<feature type="domain" description="Calcineurin-like phosphoesterase" evidence="5">
    <location>
        <begin position="1"/>
        <end position="98"/>
    </location>
</feature>
<dbReference type="NCBIfam" id="TIGR00619">
    <property type="entry name" value="sbcd"/>
    <property type="match status" value="1"/>
</dbReference>
<dbReference type="Gene3D" id="3.60.21.10">
    <property type="match status" value="1"/>
</dbReference>
<dbReference type="GO" id="GO:0006310">
    <property type="term" value="P:DNA recombination"/>
    <property type="evidence" value="ECO:0007669"/>
    <property type="project" value="UniProtKB-KW"/>
</dbReference>
<dbReference type="InterPro" id="IPR004843">
    <property type="entry name" value="Calcineurin-like_PHP"/>
</dbReference>
<accession>A0A7T3V693</accession>
<organism evidence="6 7">
    <name type="scientific">Treponema peruense</name>
    <dbReference type="NCBI Taxonomy" id="2787628"/>
    <lineage>
        <taxon>Bacteria</taxon>
        <taxon>Pseudomonadati</taxon>
        <taxon>Spirochaetota</taxon>
        <taxon>Spirochaetia</taxon>
        <taxon>Spirochaetales</taxon>
        <taxon>Treponemataceae</taxon>
        <taxon>Treponema</taxon>
    </lineage>
</organism>
<protein>
    <recommendedName>
        <fullName evidence="4">Nuclease SbcCD subunit D</fullName>
    </recommendedName>
</protein>
<sequence length="390" mass="43370">MRFLHTADWHLGKSFFEKSLVEDQAFFLEQLKTELKNNYDALIVSGDIYDRSVPPSDAVTLLGSFLSQIHGSFPELHIFLLAGNHDSAERLSFAKEILGESNIHLCTDCRAFTEPVIIGDTAVYQLPFLTAGCICKTNSDEILRSQQDLLSAAVTEIESFHKKKYPSLNSVLSAHLFAAGGLRSDSERIPVGTADQVDAALLDFFDYTALGHLHSFQKAGKSAWYSGSPLSYSFDEAGSAKFMLDVKLEKHCASINKIPVKPLHRCSVIKGTFAELKNASSFSEYEDDYVQAVCTDLSVVANPMAVLRKRYENILSFGYERKNSNNTRSDSIQKRRELLDASSSVESYSKVFEAFLDDLYGPGCICSDNSFSKEVEEFKKACDELNKSGE</sequence>
<name>A0A7T3V693_9SPIR</name>
<dbReference type="AlphaFoldDB" id="A0A7T3V693"/>
<keyword evidence="3 4" id="KW-0269">Exonuclease</keyword>
<dbReference type="InterPro" id="IPR050535">
    <property type="entry name" value="DNA_Repair-Maintenance_Comp"/>
</dbReference>
<evidence type="ECO:0000256" key="4">
    <source>
        <dbReference type="RuleBase" id="RU363069"/>
    </source>
</evidence>
<comment type="function">
    <text evidence="4">SbcCD cleaves DNA hairpin structures. These structures can inhibit DNA replication and are intermediates in certain DNA recombination reactions. The complex acts as a 3'-&gt;5' double strand exonuclease that can open hairpins. It also has a 5' single-strand endonuclease activity.</text>
</comment>
<dbReference type="PANTHER" id="PTHR30337">
    <property type="entry name" value="COMPONENT OF ATP-DEPENDENT DSDNA EXONUCLEASE"/>
    <property type="match status" value="1"/>
</dbReference>
<evidence type="ECO:0000259" key="5">
    <source>
        <dbReference type="Pfam" id="PF00149"/>
    </source>
</evidence>
<evidence type="ECO:0000313" key="6">
    <source>
        <dbReference type="EMBL" id="QQA01929.1"/>
    </source>
</evidence>